<sequence>MSRLLLIPLFLVIFLVVANIVSFSLLALTYNNLSDETLVAKVYFLKDNKSDDSYTAILEDKQANNIGKYEIYGDQWRIDVSFIKIKYLANVFGLKSNCSLDRIEGRYNSIKKQNNKKTVSYSIEGINLTKYFNWFIDITYGSSVYQEIKLHTVYFVYKTPTGLLVRGEK</sequence>
<reference evidence="1 2" key="1">
    <citation type="submission" date="2017-02" db="EMBL/GenBank/DDBJ databases">
        <title>Arcobacter caeni sp. nov, a new Arcobacter species isolated from reclaimed water.</title>
        <authorList>
            <person name="Figueras M.J."/>
            <person name="Perez-Cataluna A."/>
            <person name="Salas-Masso N."/>
        </authorList>
    </citation>
    <scope>NUCLEOTIDE SEQUENCE [LARGE SCALE GENOMIC DNA]</scope>
    <source>
        <strain evidence="1 2">RW17-10</strain>
    </source>
</reference>
<dbReference type="OrthoDB" id="9156649at2"/>
<dbReference type="AlphaFoldDB" id="A0A363CW65"/>
<protein>
    <submittedName>
        <fullName evidence="1">Uncharacterized protein</fullName>
    </submittedName>
</protein>
<organism evidence="1 2">
    <name type="scientific">Arcobacter caeni</name>
    <dbReference type="NCBI Taxonomy" id="1912877"/>
    <lineage>
        <taxon>Bacteria</taxon>
        <taxon>Pseudomonadati</taxon>
        <taxon>Campylobacterota</taxon>
        <taxon>Epsilonproteobacteria</taxon>
        <taxon>Campylobacterales</taxon>
        <taxon>Arcobacteraceae</taxon>
        <taxon>Arcobacter</taxon>
    </lineage>
</organism>
<proteinExistence type="predicted"/>
<keyword evidence="2" id="KW-1185">Reference proteome</keyword>
<evidence type="ECO:0000313" key="2">
    <source>
        <dbReference type="Proteomes" id="UP000251135"/>
    </source>
</evidence>
<comment type="caution">
    <text evidence="1">The sequence shown here is derived from an EMBL/GenBank/DDBJ whole genome shotgun (WGS) entry which is preliminary data.</text>
</comment>
<evidence type="ECO:0000313" key="1">
    <source>
        <dbReference type="EMBL" id="PUE63338.1"/>
    </source>
</evidence>
<gene>
    <name evidence="1" type="ORF">B0174_11850</name>
</gene>
<dbReference type="RefSeq" id="WP_133174802.1">
    <property type="nucleotide sequence ID" value="NZ_MUXE01000031.1"/>
</dbReference>
<name>A0A363CW65_9BACT</name>
<dbReference type="EMBL" id="MUXE01000031">
    <property type="protein sequence ID" value="PUE63338.1"/>
    <property type="molecule type" value="Genomic_DNA"/>
</dbReference>
<dbReference type="Proteomes" id="UP000251135">
    <property type="component" value="Unassembled WGS sequence"/>
</dbReference>
<accession>A0A363CW65</accession>